<accession>A0A0F9JCX9</accession>
<evidence type="ECO:0000313" key="2">
    <source>
        <dbReference type="EMBL" id="KKM67418.1"/>
    </source>
</evidence>
<dbReference type="InterPro" id="IPR003615">
    <property type="entry name" value="HNH_nuc"/>
</dbReference>
<dbReference type="InterPro" id="IPR044930">
    <property type="entry name" value="Homing_endonuclease_His-Me"/>
</dbReference>
<dbReference type="InterPro" id="IPR044925">
    <property type="entry name" value="His-Me_finger_sf"/>
</dbReference>
<dbReference type="Pfam" id="PF13392">
    <property type="entry name" value="HNH_3"/>
    <property type="match status" value="1"/>
</dbReference>
<gene>
    <name evidence="2" type="ORF">LCGC14_1471310</name>
</gene>
<organism evidence="2">
    <name type="scientific">marine sediment metagenome</name>
    <dbReference type="NCBI Taxonomy" id="412755"/>
    <lineage>
        <taxon>unclassified sequences</taxon>
        <taxon>metagenomes</taxon>
        <taxon>ecological metagenomes</taxon>
    </lineage>
</organism>
<dbReference type="AlphaFoldDB" id="A0A0F9JCX9"/>
<sequence length="237" mass="26755">MTNVDIPERFRSKVDFTNACWLWLGATTPQGHGVYRGDDGRNLPAHHYTFRLTGAVIPAKIRLLHRCGNPSCVKPGHLFLGTPENMLRRKLRRMANGCIEWTGSLITNGYGLVGIGGRIILTHRLAYELAHGPIPDGQWVLHHCDSRRCCNPDHLFLGNARVNRDDCVAKGREARGEILASSKRGERNPRSKLKAADVVQIRVLANEGTSQRVIARRYRIDQATVSMIVRRRTWKHI</sequence>
<evidence type="ECO:0000259" key="1">
    <source>
        <dbReference type="Pfam" id="PF13392"/>
    </source>
</evidence>
<proteinExistence type="predicted"/>
<feature type="domain" description="HNH nuclease" evidence="1">
    <location>
        <begin position="122"/>
        <end position="163"/>
    </location>
</feature>
<reference evidence="2" key="1">
    <citation type="journal article" date="2015" name="Nature">
        <title>Complex archaea that bridge the gap between prokaryotes and eukaryotes.</title>
        <authorList>
            <person name="Spang A."/>
            <person name="Saw J.H."/>
            <person name="Jorgensen S.L."/>
            <person name="Zaremba-Niedzwiedzka K."/>
            <person name="Martijn J."/>
            <person name="Lind A.E."/>
            <person name="van Eijk R."/>
            <person name="Schleper C."/>
            <person name="Guy L."/>
            <person name="Ettema T.J."/>
        </authorList>
    </citation>
    <scope>NUCLEOTIDE SEQUENCE</scope>
</reference>
<protein>
    <recommendedName>
        <fullName evidence="1">HNH nuclease domain-containing protein</fullName>
    </recommendedName>
</protein>
<dbReference type="Gene3D" id="3.90.75.10">
    <property type="entry name" value="Homing Intron 3 (I-ppo) Encoded Endonuclease, Chain A"/>
    <property type="match status" value="1"/>
</dbReference>
<name>A0A0F9JCX9_9ZZZZ</name>
<dbReference type="GO" id="GO:0004519">
    <property type="term" value="F:endonuclease activity"/>
    <property type="evidence" value="ECO:0007669"/>
    <property type="project" value="InterPro"/>
</dbReference>
<dbReference type="SUPFAM" id="SSF54060">
    <property type="entry name" value="His-Me finger endonucleases"/>
    <property type="match status" value="2"/>
</dbReference>
<comment type="caution">
    <text evidence="2">The sequence shown here is derived from an EMBL/GenBank/DDBJ whole genome shotgun (WGS) entry which is preliminary data.</text>
</comment>
<dbReference type="EMBL" id="LAZR01010352">
    <property type="protein sequence ID" value="KKM67418.1"/>
    <property type="molecule type" value="Genomic_DNA"/>
</dbReference>